<feature type="region of interest" description="Disordered" evidence="1">
    <location>
        <begin position="1"/>
        <end position="26"/>
    </location>
</feature>
<feature type="compositionally biased region" description="Pro residues" evidence="1">
    <location>
        <begin position="1"/>
        <end position="11"/>
    </location>
</feature>
<organism evidence="2 3">
    <name type="scientific">Stella humosa</name>
    <dbReference type="NCBI Taxonomy" id="94"/>
    <lineage>
        <taxon>Bacteria</taxon>
        <taxon>Pseudomonadati</taxon>
        <taxon>Pseudomonadota</taxon>
        <taxon>Alphaproteobacteria</taxon>
        <taxon>Rhodospirillales</taxon>
        <taxon>Stellaceae</taxon>
        <taxon>Stella</taxon>
    </lineage>
</organism>
<dbReference type="AlphaFoldDB" id="A0A3N1L4W4"/>
<accession>A0A3N1L4W4</accession>
<gene>
    <name evidence="2" type="ORF">EDC65_3787</name>
</gene>
<comment type="caution">
    <text evidence="2">The sequence shown here is derived from an EMBL/GenBank/DDBJ whole genome shotgun (WGS) entry which is preliminary data.</text>
</comment>
<evidence type="ECO:0000313" key="2">
    <source>
        <dbReference type="EMBL" id="ROP84435.1"/>
    </source>
</evidence>
<evidence type="ECO:0000256" key="1">
    <source>
        <dbReference type="SAM" id="MobiDB-lite"/>
    </source>
</evidence>
<sequence>MSMPPIPPDPNPAEAAPDGASLGQAWPIAGQPAQAPAEVAVVISTVLRPSLLRAVRSVFDQEHDGTVLLAIGCDRLDGGLELEALRRLLDQRPARMGALLLTPGYSTARRNGGIHAGRGGGAMRTILSFLANAPRVAFLDDDSWYLPQHLGDLLRAVDGFDWAFSMRWFAAEDGRLLCRDQWESLGPGRGMYARISGGLIDTNCYIVDKRQAILPLSAWTMVTKEDGSGQDRQMLQMLTRMHSVGWTGRHSVAYALRPGSRLWRLAHAPQFHDRLAAAGRRGLSYDETFRRWPDLTQAMLAYAAEKAATGQSHDRPA</sequence>
<proteinExistence type="predicted"/>
<dbReference type="SUPFAM" id="SSF53448">
    <property type="entry name" value="Nucleotide-diphospho-sugar transferases"/>
    <property type="match status" value="1"/>
</dbReference>
<evidence type="ECO:0000313" key="3">
    <source>
        <dbReference type="Proteomes" id="UP000278222"/>
    </source>
</evidence>
<dbReference type="InterPro" id="IPR029044">
    <property type="entry name" value="Nucleotide-diphossugar_trans"/>
</dbReference>
<protein>
    <recommendedName>
        <fullName evidence="4">Glycosyl transferase family 2</fullName>
    </recommendedName>
</protein>
<dbReference type="EMBL" id="RJKX01000015">
    <property type="protein sequence ID" value="ROP84435.1"/>
    <property type="molecule type" value="Genomic_DNA"/>
</dbReference>
<dbReference type="Proteomes" id="UP000278222">
    <property type="component" value="Unassembled WGS sequence"/>
</dbReference>
<name>A0A3N1L4W4_9PROT</name>
<reference evidence="2 3" key="1">
    <citation type="submission" date="2018-11" db="EMBL/GenBank/DDBJ databases">
        <title>Genomic Encyclopedia of Type Strains, Phase IV (KMG-IV): sequencing the most valuable type-strain genomes for metagenomic binning, comparative biology and taxonomic classification.</title>
        <authorList>
            <person name="Goeker M."/>
        </authorList>
    </citation>
    <scope>NUCLEOTIDE SEQUENCE [LARGE SCALE GENOMIC DNA]</scope>
    <source>
        <strain evidence="2 3">DSM 5900</strain>
    </source>
</reference>
<evidence type="ECO:0008006" key="4">
    <source>
        <dbReference type="Google" id="ProtNLM"/>
    </source>
</evidence>
<keyword evidence="3" id="KW-1185">Reference proteome</keyword>